<keyword evidence="3" id="KW-1185">Reference proteome</keyword>
<dbReference type="EMBL" id="JAADYS010000414">
    <property type="protein sequence ID" value="KAF4469955.1"/>
    <property type="molecule type" value="Genomic_DNA"/>
</dbReference>
<dbReference type="OrthoDB" id="9971601at2759"/>
<name>A0A8H4LKB2_9HYPO</name>
<sequence>MPEHNTWRDVIPSPALSDSQNIATMAQSRHQLLKEHLSTPSKPLRPILTSLNGDNSWLMSFPRPAEEQTSTGKAYYHVVFEPWLKGPTSMYSSWMVHITLSSPPELSDADAIEAVAREIEDAAVAHKPPPLQDGSVQGGRNGMVDAILLGFHFLDHLHEPTLRSFSGDIPVIAVPKAANIVRGLNHFKTIRTIQDLDSSAKSWRTPELHPGDPLPTWLTPIRLPGHHILNFCLATTWTHTVNGEEIHEAIFSSPHGTRLDEGPLNAFLNAEPKTEKLAMLHGLKESHSAGSQTTLGAKGGLALFRKVGGVKHWIPTHSSKLWYSGIIMRLTWTNDTWRTLEWALEEEHKESPDSRDARDLERPNLHEVANGESTVLTY</sequence>
<dbReference type="Proteomes" id="UP000554235">
    <property type="component" value="Unassembled WGS sequence"/>
</dbReference>
<comment type="caution">
    <text evidence="2">The sequence shown here is derived from an EMBL/GenBank/DDBJ whole genome shotgun (WGS) entry which is preliminary data.</text>
</comment>
<feature type="region of interest" description="Disordered" evidence="1">
    <location>
        <begin position="346"/>
        <end position="378"/>
    </location>
</feature>
<reference evidence="2 3" key="1">
    <citation type="submission" date="2020-01" db="EMBL/GenBank/DDBJ databases">
        <title>Identification and distribution of gene clusters putatively required for synthesis of sphingolipid metabolism inhibitors in phylogenetically diverse species of the filamentous fungus Fusarium.</title>
        <authorList>
            <person name="Kim H.-S."/>
            <person name="Busman M."/>
            <person name="Brown D.W."/>
            <person name="Divon H."/>
            <person name="Uhlig S."/>
            <person name="Proctor R.H."/>
        </authorList>
    </citation>
    <scope>NUCLEOTIDE SEQUENCE [LARGE SCALE GENOMIC DNA]</scope>
    <source>
        <strain evidence="2 3">NRRL 20459</strain>
    </source>
</reference>
<accession>A0A8H4LKB2</accession>
<feature type="compositionally biased region" description="Basic and acidic residues" evidence="1">
    <location>
        <begin position="346"/>
        <end position="365"/>
    </location>
</feature>
<dbReference type="PANTHER" id="PTHR36142:SF2">
    <property type="entry name" value="METALLO-HYDROLASE_OXIDOREDUCTASE SUPERFAMILY PROTEIN"/>
    <property type="match status" value="1"/>
</dbReference>
<evidence type="ECO:0000256" key="1">
    <source>
        <dbReference type="SAM" id="MobiDB-lite"/>
    </source>
</evidence>
<gene>
    <name evidence="2" type="ORF">FALBO_3131</name>
</gene>
<protein>
    <submittedName>
        <fullName evidence="2">Uncharacterized protein</fullName>
    </submittedName>
</protein>
<evidence type="ECO:0000313" key="2">
    <source>
        <dbReference type="EMBL" id="KAF4469955.1"/>
    </source>
</evidence>
<dbReference type="PANTHER" id="PTHR36142">
    <property type="entry name" value="METALLO-HYDROLASE/OXIDOREDUCTASE SUPERFAMILY PROTEIN"/>
    <property type="match status" value="1"/>
</dbReference>
<proteinExistence type="predicted"/>
<organism evidence="2 3">
    <name type="scientific">Fusarium albosuccineum</name>
    <dbReference type="NCBI Taxonomy" id="1237068"/>
    <lineage>
        <taxon>Eukaryota</taxon>
        <taxon>Fungi</taxon>
        <taxon>Dikarya</taxon>
        <taxon>Ascomycota</taxon>
        <taxon>Pezizomycotina</taxon>
        <taxon>Sordariomycetes</taxon>
        <taxon>Hypocreomycetidae</taxon>
        <taxon>Hypocreales</taxon>
        <taxon>Nectriaceae</taxon>
        <taxon>Fusarium</taxon>
        <taxon>Fusarium decemcellulare species complex</taxon>
    </lineage>
</organism>
<dbReference type="AlphaFoldDB" id="A0A8H4LKB2"/>
<evidence type="ECO:0000313" key="3">
    <source>
        <dbReference type="Proteomes" id="UP000554235"/>
    </source>
</evidence>